<evidence type="ECO:0000256" key="1">
    <source>
        <dbReference type="SAM" id="MobiDB-lite"/>
    </source>
</evidence>
<feature type="region of interest" description="Disordered" evidence="1">
    <location>
        <begin position="57"/>
        <end position="89"/>
    </location>
</feature>
<feature type="compositionally biased region" description="Basic and acidic residues" evidence="1">
    <location>
        <begin position="73"/>
        <end position="89"/>
    </location>
</feature>
<organism evidence="2 3">
    <name type="scientific">Mycobacterium tuberculosis</name>
    <dbReference type="NCBI Taxonomy" id="1773"/>
    <lineage>
        <taxon>Bacteria</taxon>
        <taxon>Bacillati</taxon>
        <taxon>Actinomycetota</taxon>
        <taxon>Actinomycetes</taxon>
        <taxon>Mycobacteriales</taxon>
        <taxon>Mycobacteriaceae</taxon>
        <taxon>Mycobacterium</taxon>
        <taxon>Mycobacterium tuberculosis complex</taxon>
    </lineage>
</organism>
<evidence type="ECO:0000313" key="3">
    <source>
        <dbReference type="Proteomes" id="UP000038802"/>
    </source>
</evidence>
<proteinExistence type="predicted"/>
<evidence type="ECO:0000313" key="2">
    <source>
        <dbReference type="EMBL" id="COW11624.1"/>
    </source>
</evidence>
<protein>
    <submittedName>
        <fullName evidence="2">Uncharacterized protein</fullName>
    </submittedName>
</protein>
<dbReference type="EMBL" id="CSAE01000330">
    <property type="protein sequence ID" value="COW11624.1"/>
    <property type="molecule type" value="Genomic_DNA"/>
</dbReference>
<sequence length="89" mass="9666">MLYLSEVPLARPARRSIVSAPRGQSGCLLVRTVRTVVLGARLPRVRSPGCDRLRMTGQPEHGELTHAVLEPADPDRGGGHRETAAFGER</sequence>
<dbReference type="AlphaFoldDB" id="A0A0U0RT54"/>
<reference evidence="3" key="1">
    <citation type="submission" date="2015-03" db="EMBL/GenBank/DDBJ databases">
        <authorList>
            <consortium name="Pathogen Informatics"/>
        </authorList>
    </citation>
    <scope>NUCLEOTIDE SEQUENCE [LARGE SCALE GENOMIC DNA]</scope>
    <source>
        <strain evidence="3">K00500041</strain>
    </source>
</reference>
<accession>A0A0U0RT54</accession>
<name>A0A0U0RT54_MYCTX</name>
<dbReference type="Proteomes" id="UP000038802">
    <property type="component" value="Unassembled WGS sequence"/>
</dbReference>
<gene>
    <name evidence="2" type="ORF">ERS007703_02805</name>
</gene>